<dbReference type="SMART" id="SM00530">
    <property type="entry name" value="HTH_XRE"/>
    <property type="match status" value="1"/>
</dbReference>
<name>A0A1G7ZH24_9HYPH</name>
<proteinExistence type="predicted"/>
<dbReference type="Pfam" id="PF13560">
    <property type="entry name" value="HTH_31"/>
    <property type="match status" value="1"/>
</dbReference>
<evidence type="ECO:0000313" key="3">
    <source>
        <dbReference type="Proteomes" id="UP000199495"/>
    </source>
</evidence>
<dbReference type="InterPro" id="IPR010982">
    <property type="entry name" value="Lambda_DNA-bd_dom_sf"/>
</dbReference>
<dbReference type="PROSITE" id="PS50943">
    <property type="entry name" value="HTH_CROC1"/>
    <property type="match status" value="1"/>
</dbReference>
<reference evidence="2 3" key="1">
    <citation type="submission" date="2016-10" db="EMBL/GenBank/DDBJ databases">
        <authorList>
            <person name="de Groot N.N."/>
        </authorList>
    </citation>
    <scope>NUCLEOTIDE SEQUENCE [LARGE SCALE GENOMIC DNA]</scope>
    <source>
        <strain evidence="2 3">CGMCC 1.10267</strain>
    </source>
</reference>
<feature type="domain" description="HTH cro/C1-type" evidence="1">
    <location>
        <begin position="10"/>
        <end position="64"/>
    </location>
</feature>
<dbReference type="AlphaFoldDB" id="A0A1G7ZH24"/>
<dbReference type="STRING" id="440168.SAMN04487974_12018"/>
<dbReference type="Proteomes" id="UP000199495">
    <property type="component" value="Unassembled WGS sequence"/>
</dbReference>
<evidence type="ECO:0000313" key="2">
    <source>
        <dbReference type="EMBL" id="SDH08091.1"/>
    </source>
</evidence>
<dbReference type="Gene3D" id="1.10.260.40">
    <property type="entry name" value="lambda repressor-like DNA-binding domains"/>
    <property type="match status" value="1"/>
</dbReference>
<dbReference type="RefSeq" id="WP_176762759.1">
    <property type="nucleotide sequence ID" value="NZ_FNCS01000020.1"/>
</dbReference>
<dbReference type="SUPFAM" id="SSF47413">
    <property type="entry name" value="lambda repressor-like DNA-binding domains"/>
    <property type="match status" value="1"/>
</dbReference>
<accession>A0A1G7ZH24</accession>
<protein>
    <submittedName>
        <fullName evidence="2">Helix-turn-helix domain-containing protein</fullName>
    </submittedName>
</protein>
<dbReference type="EMBL" id="FNCS01000020">
    <property type="protein sequence ID" value="SDH08091.1"/>
    <property type="molecule type" value="Genomic_DNA"/>
</dbReference>
<dbReference type="CDD" id="cd00093">
    <property type="entry name" value="HTH_XRE"/>
    <property type="match status" value="1"/>
</dbReference>
<gene>
    <name evidence="2" type="ORF">SAMN04487974_12018</name>
</gene>
<evidence type="ECO:0000259" key="1">
    <source>
        <dbReference type="PROSITE" id="PS50943"/>
    </source>
</evidence>
<dbReference type="GO" id="GO:0003677">
    <property type="term" value="F:DNA binding"/>
    <property type="evidence" value="ECO:0007669"/>
    <property type="project" value="InterPro"/>
</dbReference>
<keyword evidence="3" id="KW-1185">Reference proteome</keyword>
<dbReference type="InterPro" id="IPR001387">
    <property type="entry name" value="Cro/C1-type_HTH"/>
</dbReference>
<sequence>MDDENIPSRLKALREARGWSQYKLAEHIGCNQSTVHRIENGDRIPRGALKKMILLVIDSSTAGKPAGENERPAMAV</sequence>
<organism evidence="2 3">
    <name type="scientific">Pelagibacterium luteolum</name>
    <dbReference type="NCBI Taxonomy" id="440168"/>
    <lineage>
        <taxon>Bacteria</taxon>
        <taxon>Pseudomonadati</taxon>
        <taxon>Pseudomonadota</taxon>
        <taxon>Alphaproteobacteria</taxon>
        <taxon>Hyphomicrobiales</taxon>
        <taxon>Devosiaceae</taxon>
        <taxon>Pelagibacterium</taxon>
    </lineage>
</organism>